<organism>
    <name type="scientific">Serpula lacrymans var. lacrymans (strain S7.9)</name>
    <name type="common">Dry rot fungus</name>
    <dbReference type="NCBI Taxonomy" id="578457"/>
    <lineage>
        <taxon>Eukaryota</taxon>
        <taxon>Fungi</taxon>
        <taxon>Dikarya</taxon>
        <taxon>Basidiomycota</taxon>
        <taxon>Agaricomycotina</taxon>
        <taxon>Agaricomycetes</taxon>
        <taxon>Agaricomycetidae</taxon>
        <taxon>Boletales</taxon>
        <taxon>Coniophorineae</taxon>
        <taxon>Serpulaceae</taxon>
        <taxon>Serpula</taxon>
    </lineage>
</organism>
<accession>F8PE42</accession>
<keyword evidence="1" id="KW-0812">Transmembrane</keyword>
<gene>
    <name evidence="2" type="ORF">SERLADRAFT_443974</name>
</gene>
<feature type="transmembrane region" description="Helical" evidence="1">
    <location>
        <begin position="6"/>
        <end position="27"/>
    </location>
</feature>
<evidence type="ECO:0000313" key="2">
    <source>
        <dbReference type="EMBL" id="EGO18639.1"/>
    </source>
</evidence>
<dbReference type="InterPro" id="IPR024242">
    <property type="entry name" value="NCE101"/>
</dbReference>
<dbReference type="AlphaFoldDB" id="F8PE42"/>
<name>F8PE42_SERL9</name>
<evidence type="ECO:0008006" key="3">
    <source>
        <dbReference type="Google" id="ProtNLM"/>
    </source>
</evidence>
<dbReference type="GO" id="GO:0009306">
    <property type="term" value="P:protein secretion"/>
    <property type="evidence" value="ECO:0007669"/>
    <property type="project" value="InterPro"/>
</dbReference>
<keyword evidence="1" id="KW-0472">Membrane</keyword>
<dbReference type="GeneID" id="18816030"/>
<dbReference type="PANTHER" id="PTHR28011:SF1">
    <property type="entry name" value="NON-CLASSICAL EXPORT PROTEIN 1"/>
    <property type="match status" value="1"/>
</dbReference>
<reference evidence="2" key="1">
    <citation type="submission" date="2011-04" db="EMBL/GenBank/DDBJ databases">
        <title>Evolution of plant cell wall degrading machinery underlies the functional diversity of forest fungi.</title>
        <authorList>
            <consortium name="US DOE Joint Genome Institute (JGI-PGF)"/>
            <person name="Eastwood D.C."/>
            <person name="Floudas D."/>
            <person name="Binder M."/>
            <person name="Majcherczyk A."/>
            <person name="Schneider P."/>
            <person name="Aerts A."/>
            <person name="Asiegbu F.O."/>
            <person name="Baker S.E."/>
            <person name="Barry K."/>
            <person name="Bendiksby M."/>
            <person name="Blumentritt M."/>
            <person name="Coutinho P.M."/>
            <person name="Cullen D."/>
            <person name="Cullen D."/>
            <person name="Gathman A."/>
            <person name="Goodell B."/>
            <person name="Henrissat B."/>
            <person name="Ihrmark K."/>
            <person name="Kauserud H."/>
            <person name="Kohler A."/>
            <person name="LaButti K."/>
            <person name="Lapidus A."/>
            <person name="Lavin J.L."/>
            <person name="Lee Y.-H."/>
            <person name="Lindquist E."/>
            <person name="Lilly W."/>
            <person name="Lucas S."/>
            <person name="Morin E."/>
            <person name="Murat C."/>
            <person name="Oguiza J.A."/>
            <person name="Park J."/>
            <person name="Pisabarro A.G."/>
            <person name="Riley R."/>
            <person name="Rosling A."/>
            <person name="Salamov A."/>
            <person name="Schmidt O."/>
            <person name="Schmutz J."/>
            <person name="Skrede I."/>
            <person name="Stenlid J."/>
            <person name="Wiebenga A."/>
            <person name="Xie X."/>
            <person name="Kues U."/>
            <person name="Hibbett D.S."/>
            <person name="Hoffmeister D."/>
            <person name="Hogberg N."/>
            <person name="Martin F."/>
            <person name="Grigoriev I.V."/>
            <person name="Watkinson S.C."/>
        </authorList>
    </citation>
    <scope>NUCLEOTIDE SEQUENCE</scope>
    <source>
        <strain evidence="2">S7.9</strain>
    </source>
</reference>
<dbReference type="RefSeq" id="XP_007324666.1">
    <property type="nucleotide sequence ID" value="XM_007324604.1"/>
</dbReference>
<protein>
    <recommendedName>
        <fullName evidence="3">Non-classical export protein 1</fullName>
    </recommendedName>
</protein>
<proteinExistence type="predicted"/>
<dbReference type="KEGG" id="sla:SERLADRAFT_443974"/>
<evidence type="ECO:0000256" key="1">
    <source>
        <dbReference type="SAM" id="Phobius"/>
    </source>
</evidence>
<dbReference type="EMBL" id="GL945447">
    <property type="protein sequence ID" value="EGO18639.1"/>
    <property type="molecule type" value="Genomic_DNA"/>
</dbReference>
<keyword evidence="1" id="KW-1133">Transmembrane helix</keyword>
<dbReference type="OrthoDB" id="2155101at2759"/>
<dbReference type="PANTHER" id="PTHR28011">
    <property type="entry name" value="NON-CLASSICAL EXPORT PROTEIN 1"/>
    <property type="match status" value="1"/>
</dbReference>
<dbReference type="Proteomes" id="UP000008064">
    <property type="component" value="Unassembled WGS sequence"/>
</dbReference>
<dbReference type="HOGENOM" id="CLU_188578_0_1_1"/>
<sequence>MAYPVIVSRAVDPILGVFTGCLAYYLYETNPRNTLPSDRRLAPLVQWKWATWQAKRLEKLHNE</sequence>
<dbReference type="Pfam" id="PF11654">
    <property type="entry name" value="NCE101"/>
    <property type="match status" value="1"/>
</dbReference>